<keyword evidence="3" id="KW-1185">Reference proteome</keyword>
<accession>A0A517PUL6</accession>
<dbReference type="OrthoDB" id="215680at2"/>
<evidence type="ECO:0000313" key="2">
    <source>
        <dbReference type="EMBL" id="QDT23073.1"/>
    </source>
</evidence>
<sequence>MVCTHLKTLYKYCEENQLRLGGADLIQVICKQCEEEETCPSLLMEQYDAKHPEESEDEPPKAETPSE</sequence>
<protein>
    <submittedName>
        <fullName evidence="2">Uncharacterized protein</fullName>
    </submittedName>
</protein>
<evidence type="ECO:0000313" key="3">
    <source>
        <dbReference type="Proteomes" id="UP000320421"/>
    </source>
</evidence>
<dbReference type="RefSeq" id="WP_145189933.1">
    <property type="nucleotide sequence ID" value="NZ_CP036266.1"/>
</dbReference>
<name>A0A517PUL6_9PLAN</name>
<dbReference type="EMBL" id="CP036266">
    <property type="protein sequence ID" value="QDT23073.1"/>
    <property type="molecule type" value="Genomic_DNA"/>
</dbReference>
<dbReference type="AlphaFoldDB" id="A0A517PUL6"/>
<proteinExistence type="predicted"/>
<reference evidence="2 3" key="1">
    <citation type="submission" date="2019-02" db="EMBL/GenBank/DDBJ databases">
        <title>Deep-cultivation of Planctomycetes and their phenomic and genomic characterization uncovers novel biology.</title>
        <authorList>
            <person name="Wiegand S."/>
            <person name="Jogler M."/>
            <person name="Boedeker C."/>
            <person name="Pinto D."/>
            <person name="Vollmers J."/>
            <person name="Rivas-Marin E."/>
            <person name="Kohn T."/>
            <person name="Peeters S.H."/>
            <person name="Heuer A."/>
            <person name="Rast P."/>
            <person name="Oberbeckmann S."/>
            <person name="Bunk B."/>
            <person name="Jeske O."/>
            <person name="Meyerdierks A."/>
            <person name="Storesund J.E."/>
            <person name="Kallscheuer N."/>
            <person name="Luecker S."/>
            <person name="Lage O.M."/>
            <person name="Pohl T."/>
            <person name="Merkel B.J."/>
            <person name="Hornburger P."/>
            <person name="Mueller R.-W."/>
            <person name="Bruemmer F."/>
            <person name="Labrenz M."/>
            <person name="Spormann A.M."/>
            <person name="Op den Camp H."/>
            <person name="Overmann J."/>
            <person name="Amann R."/>
            <person name="Jetten M.S.M."/>
            <person name="Mascher T."/>
            <person name="Medema M.H."/>
            <person name="Devos D.P."/>
            <person name="Kaster A.-K."/>
            <person name="Ovreas L."/>
            <person name="Rohde M."/>
            <person name="Galperin M.Y."/>
            <person name="Jogler C."/>
        </authorList>
    </citation>
    <scope>NUCLEOTIDE SEQUENCE [LARGE SCALE GENOMIC DNA]</scope>
    <source>
        <strain evidence="2 3">HG66A1</strain>
    </source>
</reference>
<feature type="compositionally biased region" description="Basic and acidic residues" evidence="1">
    <location>
        <begin position="47"/>
        <end position="61"/>
    </location>
</feature>
<gene>
    <name evidence="2" type="ORF">HG66A1_48860</name>
</gene>
<evidence type="ECO:0000256" key="1">
    <source>
        <dbReference type="SAM" id="MobiDB-lite"/>
    </source>
</evidence>
<dbReference type="Proteomes" id="UP000320421">
    <property type="component" value="Chromosome"/>
</dbReference>
<feature type="region of interest" description="Disordered" evidence="1">
    <location>
        <begin position="45"/>
        <end position="67"/>
    </location>
</feature>
<organism evidence="2 3">
    <name type="scientific">Gimesia chilikensis</name>
    <dbReference type="NCBI Taxonomy" id="2605989"/>
    <lineage>
        <taxon>Bacteria</taxon>
        <taxon>Pseudomonadati</taxon>
        <taxon>Planctomycetota</taxon>
        <taxon>Planctomycetia</taxon>
        <taxon>Planctomycetales</taxon>
        <taxon>Planctomycetaceae</taxon>
        <taxon>Gimesia</taxon>
    </lineage>
</organism>